<keyword evidence="1" id="KW-0812">Transmembrane</keyword>
<dbReference type="Proteomes" id="UP000029738">
    <property type="component" value="Unassembled WGS sequence"/>
</dbReference>
<dbReference type="Pfam" id="PF09912">
    <property type="entry name" value="DUF2141"/>
    <property type="match status" value="1"/>
</dbReference>
<evidence type="ECO:0000256" key="1">
    <source>
        <dbReference type="SAM" id="Phobius"/>
    </source>
</evidence>
<proteinExistence type="predicted"/>
<keyword evidence="1" id="KW-0472">Membrane</keyword>
<accession>A0A8S9SX80</accession>
<evidence type="ECO:0000313" key="3">
    <source>
        <dbReference type="Proteomes" id="UP000029738"/>
    </source>
</evidence>
<name>A0A8S9SX80_9CYAN</name>
<reference evidence="2" key="2">
    <citation type="submission" date="2019-11" db="EMBL/GenBank/DDBJ databases">
        <title>Improved Assembly of Tolypothrix boutellei genome.</title>
        <authorList>
            <person name="Sarangi A.N."/>
            <person name="Mukherjee M."/>
            <person name="Ghosh S."/>
            <person name="Singh D."/>
            <person name="Das A."/>
            <person name="Kant S."/>
            <person name="Prusty A."/>
            <person name="Tripathy S."/>
        </authorList>
    </citation>
    <scope>NUCLEOTIDE SEQUENCE</scope>
    <source>
        <strain evidence="2">VB521301</strain>
    </source>
</reference>
<dbReference type="InterPro" id="IPR018673">
    <property type="entry name" value="DUF2141"/>
</dbReference>
<organism evidence="2 3">
    <name type="scientific">Tolypothrix bouteillei VB521301</name>
    <dbReference type="NCBI Taxonomy" id="1479485"/>
    <lineage>
        <taxon>Bacteria</taxon>
        <taxon>Bacillati</taxon>
        <taxon>Cyanobacteriota</taxon>
        <taxon>Cyanophyceae</taxon>
        <taxon>Nostocales</taxon>
        <taxon>Tolypothrichaceae</taxon>
        <taxon>Tolypothrix</taxon>
    </lineage>
</organism>
<sequence length="176" mass="18670">MHKSSKLQTTSKTKNIKVKQSIGFLKFLAITSVFSVIGGIANPSFAGLKQNSQLTVEIQGLKNRQGQVCLSLFASSRGFPSNSSSAVQSQCVAIATMPLTVTFKNLQPGNYAVAVLHDTNSDNKANRNGLGIPLEGFGFSENPVIRTGPPRFNDAAVLVAGSTTNIQIQLNYLLGG</sequence>
<keyword evidence="3" id="KW-1185">Reference proteome</keyword>
<keyword evidence="1" id="KW-1133">Transmembrane helix</keyword>
<feature type="transmembrane region" description="Helical" evidence="1">
    <location>
        <begin position="21"/>
        <end position="41"/>
    </location>
</feature>
<dbReference type="EMBL" id="JHEG04000001">
    <property type="protein sequence ID" value="KAF3884685.1"/>
    <property type="molecule type" value="Genomic_DNA"/>
</dbReference>
<comment type="caution">
    <text evidence="2">The sequence shown here is derived from an EMBL/GenBank/DDBJ whole genome shotgun (WGS) entry which is preliminary data.</text>
</comment>
<evidence type="ECO:0000313" key="2">
    <source>
        <dbReference type="EMBL" id="KAF3884685.1"/>
    </source>
</evidence>
<dbReference type="OrthoDB" id="9788332at2"/>
<protein>
    <submittedName>
        <fullName evidence="2">DUF2141 domain-containing protein</fullName>
    </submittedName>
</protein>
<gene>
    <name evidence="2" type="ORF">DA73_0400003755</name>
</gene>
<dbReference type="RefSeq" id="WP_082051668.1">
    <property type="nucleotide sequence ID" value="NZ_JHEG04000001.1"/>
</dbReference>
<reference evidence="2" key="1">
    <citation type="journal article" date="2015" name="Genome Announc.">
        <title>Draft Genome Sequence of Tolypothrix boutellei Strain VB521301.</title>
        <authorList>
            <person name="Chandrababunaidu M.M."/>
            <person name="Singh D."/>
            <person name="Sen D."/>
            <person name="Bhan S."/>
            <person name="Das S."/>
            <person name="Gupta A."/>
            <person name="Adhikary S.P."/>
            <person name="Tripathy S."/>
        </authorList>
    </citation>
    <scope>NUCLEOTIDE SEQUENCE</scope>
    <source>
        <strain evidence="2">VB521301</strain>
    </source>
</reference>
<dbReference type="AlphaFoldDB" id="A0A8S9SX80"/>